<evidence type="ECO:0000313" key="2">
    <source>
        <dbReference type="Proteomes" id="UP000078512"/>
    </source>
</evidence>
<organism evidence="1 2">
    <name type="scientific">Linnemannia elongata AG-77</name>
    <dbReference type="NCBI Taxonomy" id="1314771"/>
    <lineage>
        <taxon>Eukaryota</taxon>
        <taxon>Fungi</taxon>
        <taxon>Fungi incertae sedis</taxon>
        <taxon>Mucoromycota</taxon>
        <taxon>Mortierellomycotina</taxon>
        <taxon>Mortierellomycetes</taxon>
        <taxon>Mortierellales</taxon>
        <taxon>Mortierellaceae</taxon>
        <taxon>Linnemannia</taxon>
    </lineage>
</organism>
<evidence type="ECO:0000313" key="1">
    <source>
        <dbReference type="EMBL" id="OAQ29332.1"/>
    </source>
</evidence>
<gene>
    <name evidence="1" type="ORF">K457DRAFT_126054</name>
</gene>
<dbReference type="AlphaFoldDB" id="A0A197JVK6"/>
<protein>
    <submittedName>
        <fullName evidence="1">Uncharacterized protein</fullName>
    </submittedName>
</protein>
<accession>A0A197JVK6</accession>
<dbReference type="EMBL" id="KV442042">
    <property type="protein sequence ID" value="OAQ29332.1"/>
    <property type="molecule type" value="Genomic_DNA"/>
</dbReference>
<name>A0A197JVK6_9FUNG</name>
<reference evidence="1 2" key="1">
    <citation type="submission" date="2016-05" db="EMBL/GenBank/DDBJ databases">
        <title>Genome sequencing reveals origins of a unique bacterial endosymbiosis in the earliest lineages of terrestrial Fungi.</title>
        <authorList>
            <consortium name="DOE Joint Genome Institute"/>
            <person name="Uehling J."/>
            <person name="Gryganskyi A."/>
            <person name="Hameed K."/>
            <person name="Tschaplinski T."/>
            <person name="Misztal P."/>
            <person name="Wu S."/>
            <person name="Desiro A."/>
            <person name="Vande Pol N."/>
            <person name="Du Z.-Y."/>
            <person name="Zienkiewicz A."/>
            <person name="Zienkiewicz K."/>
            <person name="Morin E."/>
            <person name="Tisserant E."/>
            <person name="Splivallo R."/>
            <person name="Hainaut M."/>
            <person name="Henrissat B."/>
            <person name="Ohm R."/>
            <person name="Kuo A."/>
            <person name="Yan J."/>
            <person name="Lipzen A."/>
            <person name="Nolan M."/>
            <person name="Labutti K."/>
            <person name="Barry K."/>
            <person name="Goldstein A."/>
            <person name="Labbe J."/>
            <person name="Schadt C."/>
            <person name="Tuskan G."/>
            <person name="Grigoriev I."/>
            <person name="Martin F."/>
            <person name="Vilgalys R."/>
            <person name="Bonito G."/>
        </authorList>
    </citation>
    <scope>NUCLEOTIDE SEQUENCE [LARGE SCALE GENOMIC DNA]</scope>
    <source>
        <strain evidence="1 2">AG-77</strain>
    </source>
</reference>
<dbReference type="Proteomes" id="UP000078512">
    <property type="component" value="Unassembled WGS sequence"/>
</dbReference>
<dbReference type="OrthoDB" id="2354575at2759"/>
<keyword evidence="2" id="KW-1185">Reference proteome</keyword>
<proteinExistence type="predicted"/>
<sequence length="413" mass="46228">MSPNPRNTCDRLGVHLVGGLFEGENSSLRVSNNARLELDEVVSSESGFVLETMTRLLQYWNVNGRRFDRMPENYTKARRITHLERSDLELTTLSRHSMLNTDFSLMLYDVGVVYGGLMFQASGLEDWEGAGVLLVDILYPDYWKSRPTYGDDWDAYEDAARKVATVPDRVVDLIKASTIYNSCTNAIERRSSIAGYPLGMHEAANALVYMSFESVGYGLAAIYDYVRDVHCETDEMGFDGTSLSGKLSIPRYCSKEQLTDCTTSGQWCIGVKTTAINVVKHMTGVAISCPGNVAVTAINDATIADYHRMAVSALYESSGEHVTDLCIEWANEIINSILIRNRTVRYVKRGCINIKYTTVVRGPNTRYSFSYYNSQGVDGKALKWYIKKRDAGDARTIKLIGVMYENGRDVKHG</sequence>